<comment type="caution">
    <text evidence="1">The sequence shown here is derived from an EMBL/GenBank/DDBJ whole genome shotgun (WGS) entry which is preliminary data.</text>
</comment>
<name>A0AAW9ZJ70_LIMRT</name>
<proteinExistence type="predicted"/>
<dbReference type="Proteomes" id="UP000587270">
    <property type="component" value="Unassembled WGS sequence"/>
</dbReference>
<evidence type="ECO:0008006" key="3">
    <source>
        <dbReference type="Google" id="ProtNLM"/>
    </source>
</evidence>
<dbReference type="EMBL" id="JABAFN010000058">
    <property type="protein sequence ID" value="NME23017.1"/>
    <property type="molecule type" value="Genomic_DNA"/>
</dbReference>
<dbReference type="RefSeq" id="WP_086142115.1">
    <property type="nucleotide sequence ID" value="NZ_JABAFN010000058.1"/>
</dbReference>
<dbReference type="AlphaFoldDB" id="A0AAW9ZJ70"/>
<protein>
    <recommendedName>
        <fullName evidence="3">DUF771 domain-containing protein</fullName>
    </recommendedName>
</protein>
<organism evidence="1 2">
    <name type="scientific">Limosilactobacillus reuteri</name>
    <name type="common">Lactobacillus reuteri</name>
    <dbReference type="NCBI Taxonomy" id="1598"/>
    <lineage>
        <taxon>Bacteria</taxon>
        <taxon>Bacillati</taxon>
        <taxon>Bacillota</taxon>
        <taxon>Bacilli</taxon>
        <taxon>Lactobacillales</taxon>
        <taxon>Lactobacillaceae</taxon>
        <taxon>Limosilactobacillus</taxon>
    </lineage>
</organism>
<evidence type="ECO:0000313" key="1">
    <source>
        <dbReference type="EMBL" id="NME23017.1"/>
    </source>
</evidence>
<accession>A0AAW9ZJ70</accession>
<sequence length="116" mass="13098">MAEHNLQNSLDDLATLISSRVVAQLSQPTNELSMTDARHILFHGKSPSWIKYYLIGKHPEILAENGGWITRPQGTGKPIKVINVLQAKQWLANAKIDWYSPEPITIVRRLSKKEGK</sequence>
<evidence type="ECO:0000313" key="2">
    <source>
        <dbReference type="Proteomes" id="UP000587270"/>
    </source>
</evidence>
<reference evidence="1 2" key="1">
    <citation type="submission" date="2020-04" db="EMBL/GenBank/DDBJ databases">
        <authorList>
            <person name="Hitch T.C.A."/>
            <person name="Wylensek D."/>
            <person name="Clavel T."/>
        </authorList>
    </citation>
    <scope>NUCLEOTIDE SEQUENCE [LARGE SCALE GENOMIC DNA]</scope>
    <source>
        <strain evidence="1 2">WCA-386-APC-4I</strain>
    </source>
</reference>
<gene>
    <name evidence="1" type="ORF">HF865_10090</name>
</gene>